<proteinExistence type="predicted"/>
<keyword evidence="2" id="KW-1185">Reference proteome</keyword>
<reference evidence="1" key="2">
    <citation type="submission" date="2025-09" db="UniProtKB">
        <authorList>
            <consortium name="EnsemblPlants"/>
        </authorList>
    </citation>
    <scope>IDENTIFICATION</scope>
</reference>
<name>A0ACD5Y605_AVESA</name>
<dbReference type="EnsemblPlants" id="AVESA.00010b.r2.5CG0918430.1">
    <property type="protein sequence ID" value="AVESA.00010b.r2.5CG0918430.1.CDS"/>
    <property type="gene ID" value="AVESA.00010b.r2.5CG0918430"/>
</dbReference>
<reference evidence="1" key="1">
    <citation type="submission" date="2021-05" db="EMBL/GenBank/DDBJ databases">
        <authorList>
            <person name="Scholz U."/>
            <person name="Mascher M."/>
            <person name="Fiebig A."/>
        </authorList>
    </citation>
    <scope>NUCLEOTIDE SEQUENCE [LARGE SCALE GENOMIC DNA]</scope>
</reference>
<organism evidence="1 2">
    <name type="scientific">Avena sativa</name>
    <name type="common">Oat</name>
    <dbReference type="NCBI Taxonomy" id="4498"/>
    <lineage>
        <taxon>Eukaryota</taxon>
        <taxon>Viridiplantae</taxon>
        <taxon>Streptophyta</taxon>
        <taxon>Embryophyta</taxon>
        <taxon>Tracheophyta</taxon>
        <taxon>Spermatophyta</taxon>
        <taxon>Magnoliopsida</taxon>
        <taxon>Liliopsida</taxon>
        <taxon>Poales</taxon>
        <taxon>Poaceae</taxon>
        <taxon>BOP clade</taxon>
        <taxon>Pooideae</taxon>
        <taxon>Poodae</taxon>
        <taxon>Poeae</taxon>
        <taxon>Poeae Chloroplast Group 1 (Aveneae type)</taxon>
        <taxon>Aveninae</taxon>
        <taxon>Avena</taxon>
    </lineage>
</organism>
<accession>A0ACD5Y605</accession>
<evidence type="ECO:0000313" key="1">
    <source>
        <dbReference type="EnsemblPlants" id="AVESA.00010b.r2.5CG0918430.1.CDS"/>
    </source>
</evidence>
<dbReference type="Proteomes" id="UP001732700">
    <property type="component" value="Chromosome 5C"/>
</dbReference>
<evidence type="ECO:0000313" key="2">
    <source>
        <dbReference type="Proteomes" id="UP001732700"/>
    </source>
</evidence>
<protein>
    <submittedName>
        <fullName evidence="1">Uncharacterized protein</fullName>
    </submittedName>
</protein>
<sequence>MAPPSQETPPEADHHQKSADDSPPCSSTRDQADSEHRERRTQSELCRAEVGRFNMLSLGDAPDSSECSETTNRDISGLKVSSLDSLPDTPGSADGHDVNEYNEESLGEGDSDTCQYSSDDDSDEGGECPFGNPLLPDSYGNLTDWRLSDLDAAFTKHLEDEANNPNPKERNYTKEEKLKIHSDRMEGYMKSALHQYNSNEELVGDMRFEFEKVQCQNWIVEGEFNNLFYYHFNFTAKQAGSSVFTFFAEVTPEDGDDCSVICCKLLNDDDNGHCFGCKDEGLDDLRHPAGESVYVGGHVEWPFPFMENSETEDDSD</sequence>